<name>A0A542ZED1_9MICO</name>
<comment type="similarity">
    <text evidence="3">Belongs to the gas vesicle GvpF/GvpL family.</text>
</comment>
<keyword evidence="5" id="KW-1185">Reference proteome</keyword>
<dbReference type="PANTHER" id="PTHR36852">
    <property type="entry name" value="PROTEIN GVPL 2"/>
    <property type="match status" value="1"/>
</dbReference>
<dbReference type="Proteomes" id="UP000319514">
    <property type="component" value="Unassembled WGS sequence"/>
</dbReference>
<dbReference type="AlphaFoldDB" id="A0A542ZED1"/>
<dbReference type="RefSeq" id="WP_141786798.1">
    <property type="nucleotide sequence ID" value="NZ_BAAAKX010000006.1"/>
</dbReference>
<proteinExistence type="inferred from homology"/>
<evidence type="ECO:0000256" key="3">
    <source>
        <dbReference type="ARBA" id="ARBA00035643"/>
    </source>
</evidence>
<dbReference type="PANTHER" id="PTHR36852:SF1">
    <property type="entry name" value="PROTEIN GVPL 2"/>
    <property type="match status" value="1"/>
</dbReference>
<evidence type="ECO:0000313" key="4">
    <source>
        <dbReference type="EMBL" id="TQL58693.1"/>
    </source>
</evidence>
<dbReference type="GO" id="GO:0031411">
    <property type="term" value="C:gas vesicle"/>
    <property type="evidence" value="ECO:0007669"/>
    <property type="project" value="UniProtKB-SubCell"/>
</dbReference>
<dbReference type="GO" id="GO:0031412">
    <property type="term" value="P:gas vesicle organization"/>
    <property type="evidence" value="ECO:0007669"/>
    <property type="project" value="InterPro"/>
</dbReference>
<dbReference type="InterPro" id="IPR009430">
    <property type="entry name" value="GvpL/GvpF"/>
</dbReference>
<comment type="subcellular location">
    <subcellularLocation>
        <location evidence="2">Gas vesicle</location>
    </subcellularLocation>
</comment>
<comment type="caution">
    <text evidence="4">The sequence shown here is derived from an EMBL/GenBank/DDBJ whole genome shotgun (WGS) entry which is preliminary data.</text>
</comment>
<reference evidence="4 5" key="1">
    <citation type="submission" date="2019-06" db="EMBL/GenBank/DDBJ databases">
        <title>Sequencing the genomes of 1000 actinobacteria strains.</title>
        <authorList>
            <person name="Klenk H.-P."/>
        </authorList>
    </citation>
    <scope>NUCLEOTIDE SEQUENCE [LARGE SCALE GENOMIC DNA]</scope>
    <source>
        <strain evidence="4 5">DSM 18082</strain>
    </source>
</reference>
<keyword evidence="1" id="KW-0304">Gas vesicle</keyword>
<evidence type="ECO:0000313" key="5">
    <source>
        <dbReference type="Proteomes" id="UP000319514"/>
    </source>
</evidence>
<dbReference type="Pfam" id="PF06386">
    <property type="entry name" value="GvpL_GvpF"/>
    <property type="match status" value="1"/>
</dbReference>
<accession>A0A542ZED1</accession>
<protein>
    <submittedName>
        <fullName evidence="4">Gas vesicle protein GvpL/GvpF</fullName>
    </submittedName>
</protein>
<evidence type="ECO:0000256" key="2">
    <source>
        <dbReference type="ARBA" id="ARBA00035108"/>
    </source>
</evidence>
<dbReference type="OrthoDB" id="146444at2"/>
<dbReference type="EMBL" id="VFOQ01000001">
    <property type="protein sequence ID" value="TQL58693.1"/>
    <property type="molecule type" value="Genomic_DNA"/>
</dbReference>
<organism evidence="4 5">
    <name type="scientific">Oryzihumus leptocrescens</name>
    <dbReference type="NCBI Taxonomy" id="297536"/>
    <lineage>
        <taxon>Bacteria</taxon>
        <taxon>Bacillati</taxon>
        <taxon>Actinomycetota</taxon>
        <taxon>Actinomycetes</taxon>
        <taxon>Micrococcales</taxon>
        <taxon>Intrasporangiaceae</taxon>
        <taxon>Oryzihumus</taxon>
    </lineage>
</organism>
<evidence type="ECO:0000256" key="1">
    <source>
        <dbReference type="ARBA" id="ARBA00022987"/>
    </source>
</evidence>
<gene>
    <name evidence="4" type="ORF">FB474_0027</name>
</gene>
<sequence length="258" mass="27764">MTEQGVYLYAICRPQDAAGLAGSPGVEGSQVRVLDVGELSAVVSSVPLTEFGEEGLRRNLEDLRWVEAVARCHNAVVAECFRRGPVAPVSLATVCFDDDAVVSRVRTWRAQVLEALARVDGCTELGVKVYQRQDEQSGLKEPVPTTSSGVGAGAAYLQKLKADAQQRESRSQTLSAAVEQVHHRLSGDAVASRRHPVQDPRLSGHAGQMVLNGAYLVAAEEVERFRGHVADVAADHPDLELVLTGPWPPYSFVTLEAS</sequence>